<dbReference type="InterPro" id="IPR005490">
    <property type="entry name" value="LD_TPept_cat_dom"/>
</dbReference>
<feature type="domain" description="L,D-TPase catalytic" evidence="11">
    <location>
        <begin position="104"/>
        <end position="245"/>
    </location>
</feature>
<proteinExistence type="inferred from homology"/>
<dbReference type="Proteomes" id="UP000006250">
    <property type="component" value="Unassembled WGS sequence"/>
</dbReference>
<evidence type="ECO:0000256" key="8">
    <source>
        <dbReference type="ARBA" id="ARBA00023316"/>
    </source>
</evidence>
<evidence type="ECO:0000256" key="1">
    <source>
        <dbReference type="ARBA" id="ARBA00004752"/>
    </source>
</evidence>
<keyword evidence="10" id="KW-0732">Signal</keyword>
<comment type="similarity">
    <text evidence="2">Belongs to the YkuD family.</text>
</comment>
<dbReference type="CDD" id="cd16913">
    <property type="entry name" value="YkuD_like"/>
    <property type="match status" value="1"/>
</dbReference>
<dbReference type="AlphaFoldDB" id="E1JU49"/>
<comment type="pathway">
    <text evidence="1 9">Cell wall biogenesis; peptidoglycan biosynthesis.</text>
</comment>
<evidence type="ECO:0000256" key="2">
    <source>
        <dbReference type="ARBA" id="ARBA00005992"/>
    </source>
</evidence>
<dbReference type="PANTHER" id="PTHR30582:SF24">
    <property type="entry name" value="L,D-TRANSPEPTIDASE ERFK_SRFK-RELATED"/>
    <property type="match status" value="1"/>
</dbReference>
<comment type="caution">
    <text evidence="12">The sequence shown here is derived from an EMBL/GenBank/DDBJ whole genome shotgun (WGS) entry which is preliminary data.</text>
</comment>
<dbReference type="UniPathway" id="UPA00219"/>
<gene>
    <name evidence="12" type="ORF">DesfrDRAFT_1148</name>
</gene>
<dbReference type="GO" id="GO:0071972">
    <property type="term" value="F:peptidoglycan L,D-transpeptidase activity"/>
    <property type="evidence" value="ECO:0007669"/>
    <property type="project" value="TreeGrafter"/>
</dbReference>
<dbReference type="Gene3D" id="2.40.440.10">
    <property type="entry name" value="L,D-transpeptidase catalytic domain-like"/>
    <property type="match status" value="1"/>
</dbReference>
<reference evidence="12 13" key="1">
    <citation type="submission" date="2010-08" db="EMBL/GenBank/DDBJ databases">
        <title>The draft genome of Desulfovibrio fructosovorans JJ.</title>
        <authorList>
            <consortium name="US DOE Joint Genome Institute (JGI-PGF)"/>
            <person name="Lucas S."/>
            <person name="Copeland A."/>
            <person name="Lapidus A."/>
            <person name="Cheng J.-F."/>
            <person name="Bruce D."/>
            <person name="Goodwin L."/>
            <person name="Pitluck S."/>
            <person name="Land M.L."/>
            <person name="Hauser L."/>
            <person name="Chang Y.-J."/>
            <person name="Jeffries C."/>
            <person name="Wall J.D."/>
            <person name="Stahl D.A."/>
            <person name="Arkin A.P."/>
            <person name="Dehal P."/>
            <person name="Stolyar S.M."/>
            <person name="Hazen T.C."/>
            <person name="Woyke T.J."/>
        </authorList>
    </citation>
    <scope>NUCLEOTIDE SEQUENCE [LARGE SCALE GENOMIC DNA]</scope>
    <source>
        <strain evidence="12 13">JJ</strain>
    </source>
</reference>
<accession>E1JU49</accession>
<dbReference type="GO" id="GO:0071555">
    <property type="term" value="P:cell wall organization"/>
    <property type="evidence" value="ECO:0007669"/>
    <property type="project" value="UniProtKB-UniRule"/>
</dbReference>
<dbReference type="GO" id="GO:0008360">
    <property type="term" value="P:regulation of cell shape"/>
    <property type="evidence" value="ECO:0007669"/>
    <property type="project" value="UniProtKB-UniRule"/>
</dbReference>
<dbReference type="GO" id="GO:0018104">
    <property type="term" value="P:peptidoglycan-protein cross-linking"/>
    <property type="evidence" value="ECO:0007669"/>
    <property type="project" value="TreeGrafter"/>
</dbReference>
<keyword evidence="5" id="KW-0378">Hydrolase</keyword>
<evidence type="ECO:0000313" key="13">
    <source>
        <dbReference type="Proteomes" id="UP000006250"/>
    </source>
</evidence>
<dbReference type="STRING" id="596151.DesfrDRAFT_1148"/>
<protein>
    <submittedName>
        <fullName evidence="12">ErfK/YbiS/YcfS/YnhG family protein</fullName>
    </submittedName>
</protein>
<dbReference type="PROSITE" id="PS52029">
    <property type="entry name" value="LD_TPASE"/>
    <property type="match status" value="1"/>
</dbReference>
<evidence type="ECO:0000256" key="4">
    <source>
        <dbReference type="ARBA" id="ARBA00022679"/>
    </source>
</evidence>
<dbReference type="EMBL" id="AECZ01000006">
    <property type="protein sequence ID" value="EFL51979.1"/>
    <property type="molecule type" value="Genomic_DNA"/>
</dbReference>
<evidence type="ECO:0000256" key="9">
    <source>
        <dbReference type="PROSITE-ProRule" id="PRU01373"/>
    </source>
</evidence>
<dbReference type="InterPro" id="IPR050979">
    <property type="entry name" value="LD-transpeptidase"/>
</dbReference>
<dbReference type="InterPro" id="IPR038063">
    <property type="entry name" value="Transpep_catalytic_dom"/>
</dbReference>
<dbReference type="SUPFAM" id="SSF141523">
    <property type="entry name" value="L,D-transpeptidase catalytic domain-like"/>
    <property type="match status" value="1"/>
</dbReference>
<feature type="chain" id="PRO_5003148120" evidence="10">
    <location>
        <begin position="26"/>
        <end position="246"/>
    </location>
</feature>
<dbReference type="OrthoDB" id="9787225at2"/>
<keyword evidence="4" id="KW-0808">Transferase</keyword>
<evidence type="ECO:0000256" key="7">
    <source>
        <dbReference type="ARBA" id="ARBA00022984"/>
    </source>
</evidence>
<keyword evidence="3" id="KW-0328">Glycosyltransferase</keyword>
<evidence type="ECO:0000256" key="5">
    <source>
        <dbReference type="ARBA" id="ARBA00022801"/>
    </source>
</evidence>
<dbReference type="GO" id="GO:0005576">
    <property type="term" value="C:extracellular region"/>
    <property type="evidence" value="ECO:0007669"/>
    <property type="project" value="TreeGrafter"/>
</dbReference>
<name>E1JU49_SOLFR</name>
<keyword evidence="13" id="KW-1185">Reference proteome</keyword>
<dbReference type="eggNOG" id="COG1376">
    <property type="taxonomic scope" value="Bacteria"/>
</dbReference>
<organism evidence="12 13">
    <name type="scientific">Solidesulfovibrio fructosivorans JJ]</name>
    <dbReference type="NCBI Taxonomy" id="596151"/>
    <lineage>
        <taxon>Bacteria</taxon>
        <taxon>Pseudomonadati</taxon>
        <taxon>Thermodesulfobacteriota</taxon>
        <taxon>Desulfovibrionia</taxon>
        <taxon>Desulfovibrionales</taxon>
        <taxon>Desulfovibrionaceae</taxon>
        <taxon>Solidesulfovibrio</taxon>
    </lineage>
</organism>
<feature type="signal peptide" evidence="10">
    <location>
        <begin position="1"/>
        <end position="25"/>
    </location>
</feature>
<evidence type="ECO:0000256" key="3">
    <source>
        <dbReference type="ARBA" id="ARBA00022676"/>
    </source>
</evidence>
<dbReference type="Pfam" id="PF03734">
    <property type="entry name" value="YkuD"/>
    <property type="match status" value="1"/>
</dbReference>
<keyword evidence="8 9" id="KW-0961">Cell wall biogenesis/degradation</keyword>
<keyword evidence="7 9" id="KW-0573">Peptidoglycan synthesis</keyword>
<sequence length="246" mass="26792" precursor="true">MRGRLFWALALTLGLAMAWPRFVVAADAPIFKQVASLPKDMPDARAPAPGGAAHPGAHGPAYAPVADGGGLDLYIANLGKTARSPAGTAFDARIADFAASSNRYSIEVRLSRRRLYLYENLPDGTRRLDRVYTVAVPSRDMEAPQGWGVVTGISFEPWWHPTLAMKERARKKGKTLPTAVPPGVRENPMGTFKIFLSHGMGFRIHGNNNPRSIGRPVTSGCIRMRNDEGKEMAKLLDVGTEVVFLQ</sequence>
<dbReference type="RefSeq" id="WP_005991968.1">
    <property type="nucleotide sequence ID" value="NZ_AECZ01000006.1"/>
</dbReference>
<keyword evidence="6 9" id="KW-0133">Cell shape</keyword>
<evidence type="ECO:0000259" key="11">
    <source>
        <dbReference type="PROSITE" id="PS52029"/>
    </source>
</evidence>
<evidence type="ECO:0000313" key="12">
    <source>
        <dbReference type="EMBL" id="EFL51979.1"/>
    </source>
</evidence>
<feature type="active site" description="Proton donor/acceptor" evidence="9">
    <location>
        <position position="205"/>
    </location>
</feature>
<evidence type="ECO:0000256" key="6">
    <source>
        <dbReference type="ARBA" id="ARBA00022960"/>
    </source>
</evidence>
<dbReference type="GO" id="GO:0016757">
    <property type="term" value="F:glycosyltransferase activity"/>
    <property type="evidence" value="ECO:0007669"/>
    <property type="project" value="UniProtKB-KW"/>
</dbReference>
<evidence type="ECO:0000256" key="10">
    <source>
        <dbReference type="SAM" id="SignalP"/>
    </source>
</evidence>
<feature type="active site" description="Nucleophile" evidence="9">
    <location>
        <position position="221"/>
    </location>
</feature>
<dbReference type="PANTHER" id="PTHR30582">
    <property type="entry name" value="L,D-TRANSPEPTIDASE"/>
    <property type="match status" value="1"/>
</dbReference>